<dbReference type="Proteomes" id="UP001470230">
    <property type="component" value="Unassembled WGS sequence"/>
</dbReference>
<evidence type="ECO:0000313" key="14">
    <source>
        <dbReference type="EMBL" id="KAK8841743.1"/>
    </source>
</evidence>
<gene>
    <name evidence="14" type="ORF">M9Y10_026690</name>
</gene>
<dbReference type="InterPro" id="IPR008271">
    <property type="entry name" value="Ser/Thr_kinase_AS"/>
</dbReference>
<evidence type="ECO:0000256" key="4">
    <source>
        <dbReference type="ARBA" id="ARBA00022840"/>
    </source>
</evidence>
<dbReference type="EMBL" id="JAPFFF010000040">
    <property type="protein sequence ID" value="KAK8841743.1"/>
    <property type="molecule type" value="Genomic_DNA"/>
</dbReference>
<keyword evidence="1" id="KW-0808">Transferase</keyword>
<evidence type="ECO:0000259" key="13">
    <source>
        <dbReference type="PROSITE" id="PS50011"/>
    </source>
</evidence>
<comment type="similarity">
    <text evidence="5">Belongs to the protein kinase superfamily. STE Ser/Thr protein kinase family. MAP kinase kinase subfamily.</text>
</comment>
<evidence type="ECO:0000256" key="7">
    <source>
        <dbReference type="ARBA" id="ARBA00049014"/>
    </source>
</evidence>
<protein>
    <recommendedName>
        <fullName evidence="6">mitogen-activated protein kinase kinase</fullName>
        <ecNumber evidence="6">2.7.12.2</ecNumber>
    </recommendedName>
</protein>
<dbReference type="SMART" id="SM00220">
    <property type="entry name" value="S_TKc"/>
    <property type="match status" value="1"/>
</dbReference>
<dbReference type="SUPFAM" id="SSF56112">
    <property type="entry name" value="Protein kinase-like (PK-like)"/>
    <property type="match status" value="1"/>
</dbReference>
<evidence type="ECO:0000256" key="9">
    <source>
        <dbReference type="ARBA" id="ARBA00051693"/>
    </source>
</evidence>
<evidence type="ECO:0000256" key="2">
    <source>
        <dbReference type="ARBA" id="ARBA00022741"/>
    </source>
</evidence>
<evidence type="ECO:0000256" key="10">
    <source>
        <dbReference type="PROSITE-ProRule" id="PRU10141"/>
    </source>
</evidence>
<name>A0ABR2H7E0_9EUKA</name>
<evidence type="ECO:0000256" key="5">
    <source>
        <dbReference type="ARBA" id="ARBA00038035"/>
    </source>
</evidence>
<evidence type="ECO:0000256" key="8">
    <source>
        <dbReference type="ARBA" id="ARBA00049299"/>
    </source>
</evidence>
<feature type="coiled-coil region" evidence="11">
    <location>
        <begin position="203"/>
        <end position="344"/>
    </location>
</feature>
<evidence type="ECO:0000256" key="3">
    <source>
        <dbReference type="ARBA" id="ARBA00022777"/>
    </source>
</evidence>
<evidence type="ECO:0000256" key="12">
    <source>
        <dbReference type="SAM" id="MobiDB-lite"/>
    </source>
</evidence>
<dbReference type="Pfam" id="PF00069">
    <property type="entry name" value="Pkinase"/>
    <property type="match status" value="1"/>
</dbReference>
<reference evidence="14 15" key="1">
    <citation type="submission" date="2024-04" db="EMBL/GenBank/DDBJ databases">
        <title>Tritrichomonas musculus Genome.</title>
        <authorList>
            <person name="Alves-Ferreira E."/>
            <person name="Grigg M."/>
            <person name="Lorenzi H."/>
            <person name="Galac M."/>
        </authorList>
    </citation>
    <scope>NUCLEOTIDE SEQUENCE [LARGE SCALE GENOMIC DNA]</scope>
    <source>
        <strain evidence="14 15">EAF2021</strain>
    </source>
</reference>
<dbReference type="PANTHER" id="PTHR48013:SF9">
    <property type="entry name" value="DUAL SPECIFICITY MITOGEN-ACTIVATED PROTEIN KINASE KINASE 5"/>
    <property type="match status" value="1"/>
</dbReference>
<feature type="compositionally biased region" description="Basic and acidic residues" evidence="12">
    <location>
        <begin position="13"/>
        <end position="26"/>
    </location>
</feature>
<dbReference type="InterPro" id="IPR017441">
    <property type="entry name" value="Protein_kinase_ATP_BS"/>
</dbReference>
<comment type="catalytic activity">
    <reaction evidence="9">
        <text>L-tyrosyl-[protein] + ATP = O-phospho-L-tyrosyl-[protein] + ADP + H(+)</text>
        <dbReference type="Rhea" id="RHEA:10596"/>
        <dbReference type="Rhea" id="RHEA-COMP:10136"/>
        <dbReference type="Rhea" id="RHEA-COMP:20101"/>
        <dbReference type="ChEBI" id="CHEBI:15378"/>
        <dbReference type="ChEBI" id="CHEBI:30616"/>
        <dbReference type="ChEBI" id="CHEBI:46858"/>
        <dbReference type="ChEBI" id="CHEBI:61978"/>
        <dbReference type="ChEBI" id="CHEBI:456216"/>
        <dbReference type="EC" id="2.7.12.2"/>
    </reaction>
</comment>
<comment type="catalytic activity">
    <reaction evidence="7">
        <text>L-seryl-[protein] + ATP = O-phospho-L-seryl-[protein] + ADP + H(+)</text>
        <dbReference type="Rhea" id="RHEA:17989"/>
        <dbReference type="Rhea" id="RHEA-COMP:9863"/>
        <dbReference type="Rhea" id="RHEA-COMP:11604"/>
        <dbReference type="ChEBI" id="CHEBI:15378"/>
        <dbReference type="ChEBI" id="CHEBI:29999"/>
        <dbReference type="ChEBI" id="CHEBI:30616"/>
        <dbReference type="ChEBI" id="CHEBI:83421"/>
        <dbReference type="ChEBI" id="CHEBI:456216"/>
        <dbReference type="EC" id="2.7.12.2"/>
    </reaction>
</comment>
<dbReference type="PANTHER" id="PTHR48013">
    <property type="entry name" value="DUAL SPECIFICITY MITOGEN-ACTIVATED PROTEIN KINASE KINASE 5-RELATED"/>
    <property type="match status" value="1"/>
</dbReference>
<feature type="binding site" evidence="10">
    <location>
        <position position="392"/>
    </location>
    <ligand>
        <name>ATP</name>
        <dbReference type="ChEBI" id="CHEBI:30616"/>
    </ligand>
</feature>
<dbReference type="InterPro" id="IPR011009">
    <property type="entry name" value="Kinase-like_dom_sf"/>
</dbReference>
<dbReference type="PROSITE" id="PS00108">
    <property type="entry name" value="PROTEIN_KINASE_ST"/>
    <property type="match status" value="1"/>
</dbReference>
<dbReference type="PROSITE" id="PS50011">
    <property type="entry name" value="PROTEIN_KINASE_DOM"/>
    <property type="match status" value="1"/>
</dbReference>
<feature type="compositionally biased region" description="Basic residues" evidence="12">
    <location>
        <begin position="1"/>
        <end position="12"/>
    </location>
</feature>
<dbReference type="PROSITE" id="PS00107">
    <property type="entry name" value="PROTEIN_KINASE_ATP"/>
    <property type="match status" value="1"/>
</dbReference>
<proteinExistence type="inferred from homology"/>
<comment type="catalytic activity">
    <reaction evidence="8">
        <text>L-threonyl-[protein] + ATP = O-phospho-L-threonyl-[protein] + ADP + H(+)</text>
        <dbReference type="Rhea" id="RHEA:46608"/>
        <dbReference type="Rhea" id="RHEA-COMP:11060"/>
        <dbReference type="Rhea" id="RHEA-COMP:11605"/>
        <dbReference type="ChEBI" id="CHEBI:15378"/>
        <dbReference type="ChEBI" id="CHEBI:30013"/>
        <dbReference type="ChEBI" id="CHEBI:30616"/>
        <dbReference type="ChEBI" id="CHEBI:61977"/>
        <dbReference type="ChEBI" id="CHEBI:456216"/>
        <dbReference type="EC" id="2.7.12.2"/>
    </reaction>
</comment>
<dbReference type="EC" id="2.7.12.2" evidence="6"/>
<evidence type="ECO:0000313" key="15">
    <source>
        <dbReference type="Proteomes" id="UP001470230"/>
    </source>
</evidence>
<feature type="domain" description="Protein kinase" evidence="13">
    <location>
        <begin position="366"/>
        <end position="617"/>
    </location>
</feature>
<organism evidence="14 15">
    <name type="scientific">Tritrichomonas musculus</name>
    <dbReference type="NCBI Taxonomy" id="1915356"/>
    <lineage>
        <taxon>Eukaryota</taxon>
        <taxon>Metamonada</taxon>
        <taxon>Parabasalia</taxon>
        <taxon>Tritrichomonadida</taxon>
        <taxon>Tritrichomonadidae</taxon>
        <taxon>Tritrichomonas</taxon>
    </lineage>
</organism>
<dbReference type="InterPro" id="IPR000719">
    <property type="entry name" value="Prot_kinase_dom"/>
</dbReference>
<dbReference type="Gene3D" id="1.10.510.10">
    <property type="entry name" value="Transferase(Phosphotransferase) domain 1"/>
    <property type="match status" value="1"/>
</dbReference>
<sequence length="643" mass="75033">MPGKRNRGKAKRNTNDTKPKAKKEPKAYSTVNYSEEPVYNESYIDFYEQGYADIHLRYDAYKPFQTYNLTFFSETYKFEIYQKQNKFYQMKTIPFTQYEELPPVLIERVKTLEKIKASAKSEEDLKNSDYYAILACIHQYMAGNYYQYVFFNKTERQNEQSLLRDYSFVQEQYIKAGTNPIMQPLPIPEIILPKDNKEFNQVNFDLINKIKELEIQLNQSEKLREQLVNENNDIKAQLSEQKSQFELQLNNQKQDYEKQLQNKSKELEIQLSNKANEYESKINSQSKEIQELILSRSGQAKKIEKLNLSKSQQAKEIQELNLSKSEQAKEIQSLNEKISELQKNVATQPHKNDSIEILDEESINSLEKIEEIGYGGSGKVYKVFKKLIYALKVMNTMNASHESLQHFITEYEIMNMLHHPNILKTFGIFFSGLNNPPSFLLEFCPNNLDQAIKSKNLTKVQIVTSIFQIAEGMRYVHYQKVIHRDLKPSNILIATDGTIKIADFGISKLMNAEDISMTIGIGTQKFMAPELINEEEKYNEKVDIYSFGVLMFFILNDGKMPKITVTQVGIGKKADIPSEFTDFSRNLISSCWNFNPNDRPSFKNICEQLEQNARKIMNLPDTECDDIVEFMKEHRKKIPFFRD</sequence>
<evidence type="ECO:0000256" key="1">
    <source>
        <dbReference type="ARBA" id="ARBA00022679"/>
    </source>
</evidence>
<comment type="caution">
    <text evidence="14">The sequence shown here is derived from an EMBL/GenBank/DDBJ whole genome shotgun (WGS) entry which is preliminary data.</text>
</comment>
<keyword evidence="4 10" id="KW-0067">ATP-binding</keyword>
<keyword evidence="11" id="KW-0175">Coiled coil</keyword>
<keyword evidence="3" id="KW-0418">Kinase</keyword>
<keyword evidence="15" id="KW-1185">Reference proteome</keyword>
<keyword evidence="2 10" id="KW-0547">Nucleotide-binding</keyword>
<evidence type="ECO:0000256" key="11">
    <source>
        <dbReference type="SAM" id="Coils"/>
    </source>
</evidence>
<feature type="region of interest" description="Disordered" evidence="12">
    <location>
        <begin position="1"/>
        <end position="28"/>
    </location>
</feature>
<evidence type="ECO:0000256" key="6">
    <source>
        <dbReference type="ARBA" id="ARBA00038999"/>
    </source>
</evidence>
<accession>A0ABR2H7E0</accession>